<sequence length="32" mass="3577">MESDWRWPAAAASALLVVFGTLAFLTLRWLLA</sequence>
<organism evidence="2 3">
    <name type="scientific">Actinokineospora auranticolor</name>
    <dbReference type="NCBI Taxonomy" id="155976"/>
    <lineage>
        <taxon>Bacteria</taxon>
        <taxon>Bacillati</taxon>
        <taxon>Actinomycetota</taxon>
        <taxon>Actinomycetes</taxon>
        <taxon>Pseudonocardiales</taxon>
        <taxon>Pseudonocardiaceae</taxon>
        <taxon>Actinokineospora</taxon>
    </lineage>
</organism>
<keyword evidence="1" id="KW-0812">Transmembrane</keyword>
<keyword evidence="3" id="KW-1185">Reference proteome</keyword>
<accession>A0A2S6GBV8</accession>
<keyword evidence="1" id="KW-0472">Membrane</keyword>
<feature type="transmembrane region" description="Helical" evidence="1">
    <location>
        <begin position="12"/>
        <end position="31"/>
    </location>
</feature>
<dbReference type="Proteomes" id="UP000239203">
    <property type="component" value="Unassembled WGS sequence"/>
</dbReference>
<name>A0A2S6GBV8_9PSEU</name>
<evidence type="ECO:0000313" key="2">
    <source>
        <dbReference type="EMBL" id="PPK61747.1"/>
    </source>
</evidence>
<dbReference type="EMBL" id="PTIX01000039">
    <property type="protein sequence ID" value="PPK61747.1"/>
    <property type="molecule type" value="Genomic_DNA"/>
</dbReference>
<comment type="caution">
    <text evidence="2">The sequence shown here is derived from an EMBL/GenBank/DDBJ whole genome shotgun (WGS) entry which is preliminary data.</text>
</comment>
<evidence type="ECO:0000256" key="1">
    <source>
        <dbReference type="SAM" id="Phobius"/>
    </source>
</evidence>
<protein>
    <submittedName>
        <fullName evidence="2">Uncharacterized protein</fullName>
    </submittedName>
</protein>
<evidence type="ECO:0000313" key="3">
    <source>
        <dbReference type="Proteomes" id="UP000239203"/>
    </source>
</evidence>
<proteinExistence type="predicted"/>
<dbReference type="AlphaFoldDB" id="A0A2S6GBV8"/>
<reference evidence="2 3" key="1">
    <citation type="submission" date="2018-02" db="EMBL/GenBank/DDBJ databases">
        <title>Genomic Encyclopedia of Archaeal and Bacterial Type Strains, Phase II (KMG-II): from individual species to whole genera.</title>
        <authorList>
            <person name="Goeker M."/>
        </authorList>
    </citation>
    <scope>NUCLEOTIDE SEQUENCE [LARGE SCALE GENOMIC DNA]</scope>
    <source>
        <strain evidence="2 3">YU 961-1</strain>
    </source>
</reference>
<gene>
    <name evidence="2" type="ORF">CLV40_13944</name>
</gene>
<keyword evidence="1" id="KW-1133">Transmembrane helix</keyword>